<organism evidence="1 2">
    <name type="scientific">Hyaloscypha variabilis (strain UAMH 11265 / GT02V1 / F)</name>
    <name type="common">Meliniomyces variabilis</name>
    <dbReference type="NCBI Taxonomy" id="1149755"/>
    <lineage>
        <taxon>Eukaryota</taxon>
        <taxon>Fungi</taxon>
        <taxon>Dikarya</taxon>
        <taxon>Ascomycota</taxon>
        <taxon>Pezizomycotina</taxon>
        <taxon>Leotiomycetes</taxon>
        <taxon>Helotiales</taxon>
        <taxon>Hyaloscyphaceae</taxon>
        <taxon>Hyaloscypha</taxon>
        <taxon>Hyaloscypha variabilis</taxon>
    </lineage>
</organism>
<protein>
    <recommendedName>
        <fullName evidence="3">Peptidase S8/S53 domain-containing protein</fullName>
    </recommendedName>
</protein>
<dbReference type="AlphaFoldDB" id="A0A2J6RXT2"/>
<dbReference type="Gene3D" id="3.40.50.200">
    <property type="entry name" value="Peptidase S8/S53 domain"/>
    <property type="match status" value="1"/>
</dbReference>
<keyword evidence="2" id="KW-1185">Reference proteome</keyword>
<evidence type="ECO:0000313" key="1">
    <source>
        <dbReference type="EMBL" id="PMD43323.1"/>
    </source>
</evidence>
<proteinExistence type="predicted"/>
<dbReference type="GO" id="GO:0004252">
    <property type="term" value="F:serine-type endopeptidase activity"/>
    <property type="evidence" value="ECO:0007669"/>
    <property type="project" value="InterPro"/>
</dbReference>
<evidence type="ECO:0000313" key="2">
    <source>
        <dbReference type="Proteomes" id="UP000235786"/>
    </source>
</evidence>
<sequence>MFSKVFGNDYGVSKRSSVTVVVLPAAIPGISDKPGQIVPPIRFRTVADALDLILQDVQEKQFQHRAVVSLSMGFPPTAVFRPSNARLPVLGDPLYPMYKAMEALINVGVVVTTSSGNFGNTAEFGVSDVLLRSCKANIFIGNC</sequence>
<dbReference type="GO" id="GO:0006508">
    <property type="term" value="P:proteolysis"/>
    <property type="evidence" value="ECO:0007669"/>
    <property type="project" value="InterPro"/>
</dbReference>
<dbReference type="OrthoDB" id="3565316at2759"/>
<accession>A0A2J6RXT2</accession>
<gene>
    <name evidence="1" type="ORF">L207DRAFT_293752</name>
</gene>
<dbReference type="EMBL" id="KZ613942">
    <property type="protein sequence ID" value="PMD43323.1"/>
    <property type="molecule type" value="Genomic_DNA"/>
</dbReference>
<dbReference type="InterPro" id="IPR036852">
    <property type="entry name" value="Peptidase_S8/S53_dom_sf"/>
</dbReference>
<dbReference type="STRING" id="1149755.A0A2J6RXT2"/>
<evidence type="ECO:0008006" key="3">
    <source>
        <dbReference type="Google" id="ProtNLM"/>
    </source>
</evidence>
<dbReference type="Proteomes" id="UP000235786">
    <property type="component" value="Unassembled WGS sequence"/>
</dbReference>
<dbReference type="SUPFAM" id="SSF52743">
    <property type="entry name" value="Subtilisin-like"/>
    <property type="match status" value="1"/>
</dbReference>
<reference evidence="1 2" key="1">
    <citation type="submission" date="2016-04" db="EMBL/GenBank/DDBJ databases">
        <title>A degradative enzymes factory behind the ericoid mycorrhizal symbiosis.</title>
        <authorList>
            <consortium name="DOE Joint Genome Institute"/>
            <person name="Martino E."/>
            <person name="Morin E."/>
            <person name="Grelet G."/>
            <person name="Kuo A."/>
            <person name="Kohler A."/>
            <person name="Daghino S."/>
            <person name="Barry K."/>
            <person name="Choi C."/>
            <person name="Cichocki N."/>
            <person name="Clum A."/>
            <person name="Copeland A."/>
            <person name="Hainaut M."/>
            <person name="Haridas S."/>
            <person name="Labutti K."/>
            <person name="Lindquist E."/>
            <person name="Lipzen A."/>
            <person name="Khouja H.-R."/>
            <person name="Murat C."/>
            <person name="Ohm R."/>
            <person name="Olson A."/>
            <person name="Spatafora J."/>
            <person name="Veneault-Fourrey C."/>
            <person name="Henrissat B."/>
            <person name="Grigoriev I."/>
            <person name="Martin F."/>
            <person name="Perotto S."/>
        </authorList>
    </citation>
    <scope>NUCLEOTIDE SEQUENCE [LARGE SCALE GENOMIC DNA]</scope>
    <source>
        <strain evidence="1 2">F</strain>
    </source>
</reference>
<name>A0A2J6RXT2_HYAVF</name>